<reference evidence="6" key="1">
    <citation type="submission" date="2022-06" db="EMBL/GenBank/DDBJ databases">
        <title>Uncovering the hologenomic basis of an extraordinary plant invasion.</title>
        <authorList>
            <person name="Bieker V.C."/>
            <person name="Martin M.D."/>
            <person name="Gilbert T."/>
            <person name="Hodgins K."/>
            <person name="Battlay P."/>
            <person name="Petersen B."/>
            <person name="Wilson J."/>
        </authorList>
    </citation>
    <scope>NUCLEOTIDE SEQUENCE</scope>
    <source>
        <strain evidence="6">AA19_3_7</strain>
        <tissue evidence="6">Leaf</tissue>
    </source>
</reference>
<accession>A0AAD5CJF3</accession>
<dbReference type="Proteomes" id="UP001206925">
    <property type="component" value="Unassembled WGS sequence"/>
</dbReference>
<evidence type="ECO:0000256" key="5">
    <source>
        <dbReference type="SAM" id="Phobius"/>
    </source>
</evidence>
<feature type="transmembrane region" description="Helical" evidence="5">
    <location>
        <begin position="42"/>
        <end position="61"/>
    </location>
</feature>
<keyword evidence="2" id="KW-0547">Nucleotide-binding</keyword>
<gene>
    <name evidence="6" type="ORF">M8C21_003659</name>
</gene>
<dbReference type="Gene3D" id="3.30.200.20">
    <property type="entry name" value="Phosphorylase Kinase, domain 1"/>
    <property type="match status" value="1"/>
</dbReference>
<keyword evidence="1" id="KW-0808">Transferase</keyword>
<sequence>MSGWAIDNGCFMRYDWTPFFGQNQPTDITSLLWDGNSSKKRYIIGVCVGGVTLLLLALFVWSRGCKNRVRGQQVSVNGTVNYNYKRLQLATNNFSEMNIIGKGGFGEVFKVMKRSICMDDEECDLLKNNLQMAFALTPSGAKMLGLK</sequence>
<proteinExistence type="predicted"/>
<evidence type="ECO:0000313" key="7">
    <source>
        <dbReference type="Proteomes" id="UP001206925"/>
    </source>
</evidence>
<evidence type="ECO:0000256" key="3">
    <source>
        <dbReference type="ARBA" id="ARBA00022777"/>
    </source>
</evidence>
<dbReference type="PANTHER" id="PTHR47973">
    <property type="entry name" value="CYSTEINE-RICH RECEPTOR-LIKE PROTEIN KINASE 3"/>
    <property type="match status" value="1"/>
</dbReference>
<name>A0AAD5CJF3_AMBAR</name>
<dbReference type="GO" id="GO:0016301">
    <property type="term" value="F:kinase activity"/>
    <property type="evidence" value="ECO:0007669"/>
    <property type="project" value="UniProtKB-KW"/>
</dbReference>
<dbReference type="EMBL" id="JAMZMK010008154">
    <property type="protein sequence ID" value="KAI7741651.1"/>
    <property type="molecule type" value="Genomic_DNA"/>
</dbReference>
<keyword evidence="5" id="KW-0812">Transmembrane</keyword>
<keyword evidence="3" id="KW-0418">Kinase</keyword>
<keyword evidence="5" id="KW-0472">Membrane</keyword>
<dbReference type="SUPFAM" id="SSF56112">
    <property type="entry name" value="Protein kinase-like (PK-like)"/>
    <property type="match status" value="1"/>
</dbReference>
<evidence type="ECO:0000313" key="6">
    <source>
        <dbReference type="EMBL" id="KAI7741651.1"/>
    </source>
</evidence>
<protein>
    <submittedName>
        <fullName evidence="6">Uncharacterized protein</fullName>
    </submittedName>
</protein>
<dbReference type="InterPro" id="IPR011009">
    <property type="entry name" value="Kinase-like_dom_sf"/>
</dbReference>
<dbReference type="AlphaFoldDB" id="A0AAD5CJF3"/>
<evidence type="ECO:0000256" key="2">
    <source>
        <dbReference type="ARBA" id="ARBA00022741"/>
    </source>
</evidence>
<comment type="caution">
    <text evidence="6">The sequence shown here is derived from an EMBL/GenBank/DDBJ whole genome shotgun (WGS) entry which is preliminary data.</text>
</comment>
<organism evidence="6 7">
    <name type="scientific">Ambrosia artemisiifolia</name>
    <name type="common">Common ragweed</name>
    <dbReference type="NCBI Taxonomy" id="4212"/>
    <lineage>
        <taxon>Eukaryota</taxon>
        <taxon>Viridiplantae</taxon>
        <taxon>Streptophyta</taxon>
        <taxon>Embryophyta</taxon>
        <taxon>Tracheophyta</taxon>
        <taxon>Spermatophyta</taxon>
        <taxon>Magnoliopsida</taxon>
        <taxon>eudicotyledons</taxon>
        <taxon>Gunneridae</taxon>
        <taxon>Pentapetalae</taxon>
        <taxon>asterids</taxon>
        <taxon>campanulids</taxon>
        <taxon>Asterales</taxon>
        <taxon>Asteraceae</taxon>
        <taxon>Asteroideae</taxon>
        <taxon>Heliantheae alliance</taxon>
        <taxon>Heliantheae</taxon>
        <taxon>Ambrosia</taxon>
    </lineage>
</organism>
<keyword evidence="5" id="KW-1133">Transmembrane helix</keyword>
<evidence type="ECO:0000256" key="1">
    <source>
        <dbReference type="ARBA" id="ARBA00022679"/>
    </source>
</evidence>
<dbReference type="InterPro" id="IPR052059">
    <property type="entry name" value="CR_Ser/Thr_kinase"/>
</dbReference>
<dbReference type="GO" id="GO:0005524">
    <property type="term" value="F:ATP binding"/>
    <property type="evidence" value="ECO:0007669"/>
    <property type="project" value="UniProtKB-KW"/>
</dbReference>
<keyword evidence="7" id="KW-1185">Reference proteome</keyword>
<keyword evidence="4" id="KW-0067">ATP-binding</keyword>
<evidence type="ECO:0000256" key="4">
    <source>
        <dbReference type="ARBA" id="ARBA00022840"/>
    </source>
</evidence>